<evidence type="ECO:0000313" key="7">
    <source>
        <dbReference type="EMBL" id="VDM52775.1"/>
    </source>
</evidence>
<dbReference type="AlphaFoldDB" id="A0A0R3PBT6"/>
<dbReference type="EMBL" id="UYYA01000163">
    <property type="protein sequence ID" value="VDM52775.1"/>
    <property type="molecule type" value="Genomic_DNA"/>
</dbReference>
<sequence>MALSLLSQNRCSFGGCQLYFANTDDLIAHIEFTHITYQFRLFRMPYNPQPCAPDVVRITFNHYRKRQLDYCILELRMVWFCKKIFCVVSLLQTDLEVVFHLKTNPFLSQSVLPNTQRLSSIVLRLLYVPFNISPFSHIFLSIRLVGISRSRPYKCHQCSKRYKTTAGLSNHVDQSHRKQPASPSPAVLDQLISQARAHGQATAAAQEQQVCLLLVHFIIYYVLMMCC</sequence>
<keyword evidence="1" id="KW-0479">Metal-binding</keyword>
<gene>
    <name evidence="7" type="ORF">ACOC_LOCUS1190</name>
</gene>
<evidence type="ECO:0000256" key="1">
    <source>
        <dbReference type="ARBA" id="ARBA00022723"/>
    </source>
</evidence>
<dbReference type="PANTHER" id="PTHR23057:SF0">
    <property type="entry name" value="JUXTAPOSED WITH ANOTHER ZINC FINGER PROTEIN 1"/>
    <property type="match status" value="1"/>
</dbReference>
<reference evidence="9" key="1">
    <citation type="submission" date="2017-02" db="UniProtKB">
        <authorList>
            <consortium name="WormBaseParasite"/>
        </authorList>
    </citation>
    <scope>IDENTIFICATION</scope>
</reference>
<dbReference type="PROSITE" id="PS50157">
    <property type="entry name" value="ZINC_FINGER_C2H2_2"/>
    <property type="match status" value="1"/>
</dbReference>
<dbReference type="Proteomes" id="UP000267027">
    <property type="component" value="Unassembled WGS sequence"/>
</dbReference>
<dbReference type="SMART" id="SM00355">
    <property type="entry name" value="ZnF_C2H2"/>
    <property type="match status" value="2"/>
</dbReference>
<protein>
    <submittedName>
        <fullName evidence="9">C2H2-type domain-containing protein</fullName>
    </submittedName>
</protein>
<proteinExistence type="predicted"/>
<dbReference type="Gene3D" id="3.30.160.60">
    <property type="entry name" value="Classic Zinc Finger"/>
    <property type="match status" value="1"/>
</dbReference>
<dbReference type="PANTHER" id="PTHR23057">
    <property type="entry name" value="JUXTAPOSED WITH ANOTHER ZINC FINGER PROTEIN 1"/>
    <property type="match status" value="1"/>
</dbReference>
<organism evidence="9">
    <name type="scientific">Angiostrongylus costaricensis</name>
    <name type="common">Nematode worm</name>
    <dbReference type="NCBI Taxonomy" id="334426"/>
    <lineage>
        <taxon>Eukaryota</taxon>
        <taxon>Metazoa</taxon>
        <taxon>Ecdysozoa</taxon>
        <taxon>Nematoda</taxon>
        <taxon>Chromadorea</taxon>
        <taxon>Rhabditida</taxon>
        <taxon>Rhabditina</taxon>
        <taxon>Rhabditomorpha</taxon>
        <taxon>Strongyloidea</taxon>
        <taxon>Metastrongylidae</taxon>
        <taxon>Angiostrongylus</taxon>
    </lineage>
</organism>
<evidence type="ECO:0000313" key="9">
    <source>
        <dbReference type="WBParaSite" id="ACOC_0000118901-mRNA-1"/>
    </source>
</evidence>
<dbReference type="InterPro" id="IPR036236">
    <property type="entry name" value="Znf_C2H2_sf"/>
</dbReference>
<evidence type="ECO:0000256" key="3">
    <source>
        <dbReference type="ARBA" id="ARBA00022771"/>
    </source>
</evidence>
<evidence type="ECO:0000256" key="4">
    <source>
        <dbReference type="ARBA" id="ARBA00022833"/>
    </source>
</evidence>
<keyword evidence="3 5" id="KW-0863">Zinc-finger</keyword>
<dbReference type="WBParaSite" id="ACOC_0000118901-mRNA-1">
    <property type="protein sequence ID" value="ACOC_0000118901-mRNA-1"/>
    <property type="gene ID" value="ACOC_0000118901"/>
</dbReference>
<dbReference type="GO" id="GO:0008270">
    <property type="term" value="F:zinc ion binding"/>
    <property type="evidence" value="ECO:0007669"/>
    <property type="project" value="UniProtKB-KW"/>
</dbReference>
<dbReference type="GO" id="GO:0005634">
    <property type="term" value="C:nucleus"/>
    <property type="evidence" value="ECO:0007669"/>
    <property type="project" value="TreeGrafter"/>
</dbReference>
<reference evidence="7 8" key="2">
    <citation type="submission" date="2018-11" db="EMBL/GenBank/DDBJ databases">
        <authorList>
            <consortium name="Pathogen Informatics"/>
        </authorList>
    </citation>
    <scope>NUCLEOTIDE SEQUENCE [LARGE SCALE GENOMIC DNA]</scope>
    <source>
        <strain evidence="7 8">Costa Rica</strain>
    </source>
</reference>
<name>A0A0R3PBT6_ANGCS</name>
<evidence type="ECO:0000256" key="2">
    <source>
        <dbReference type="ARBA" id="ARBA00022737"/>
    </source>
</evidence>
<keyword evidence="4" id="KW-0862">Zinc</keyword>
<dbReference type="PROSITE" id="PS00028">
    <property type="entry name" value="ZINC_FINGER_C2H2_1"/>
    <property type="match status" value="2"/>
</dbReference>
<keyword evidence="8" id="KW-1185">Reference proteome</keyword>
<dbReference type="OrthoDB" id="5863628at2759"/>
<keyword evidence="2" id="KW-0677">Repeat</keyword>
<feature type="domain" description="C2H2-type" evidence="6">
    <location>
        <begin position="153"/>
        <end position="181"/>
    </location>
</feature>
<dbReference type="InterPro" id="IPR051580">
    <property type="entry name" value="ZnF-Chromatin_assoc"/>
</dbReference>
<evidence type="ECO:0000259" key="6">
    <source>
        <dbReference type="PROSITE" id="PS50157"/>
    </source>
</evidence>
<dbReference type="SUPFAM" id="SSF57667">
    <property type="entry name" value="beta-beta-alpha zinc fingers"/>
    <property type="match status" value="2"/>
</dbReference>
<dbReference type="InterPro" id="IPR013087">
    <property type="entry name" value="Znf_C2H2_type"/>
</dbReference>
<accession>A0A0R3PBT6</accession>
<evidence type="ECO:0000256" key="5">
    <source>
        <dbReference type="PROSITE-ProRule" id="PRU00042"/>
    </source>
</evidence>
<evidence type="ECO:0000313" key="8">
    <source>
        <dbReference type="Proteomes" id="UP000267027"/>
    </source>
</evidence>